<dbReference type="PANTHER" id="PTHR43227:SF8">
    <property type="entry name" value="DIACETYLCHITOBIOSE UPTAKE SYSTEM PERMEASE PROTEIN DASB"/>
    <property type="match status" value="1"/>
</dbReference>
<dbReference type="AlphaFoldDB" id="A0A7X6KUR7"/>
<dbReference type="PROSITE" id="PS50928">
    <property type="entry name" value="ABC_TM1"/>
    <property type="match status" value="1"/>
</dbReference>
<feature type="domain" description="ABC transmembrane type-1" evidence="9">
    <location>
        <begin position="93"/>
        <end position="308"/>
    </location>
</feature>
<proteinExistence type="inferred from homology"/>
<evidence type="ECO:0000256" key="6">
    <source>
        <dbReference type="ARBA" id="ARBA00023136"/>
    </source>
</evidence>
<dbReference type="PANTHER" id="PTHR43227">
    <property type="entry name" value="BLL4140 PROTEIN"/>
    <property type="match status" value="1"/>
</dbReference>
<dbReference type="SUPFAM" id="SSF161098">
    <property type="entry name" value="MetI-like"/>
    <property type="match status" value="1"/>
</dbReference>
<comment type="similarity">
    <text evidence="7">Belongs to the binding-protein-dependent transport system permease family.</text>
</comment>
<dbReference type="GO" id="GO:0005886">
    <property type="term" value="C:plasma membrane"/>
    <property type="evidence" value="ECO:0007669"/>
    <property type="project" value="UniProtKB-SubCell"/>
</dbReference>
<evidence type="ECO:0000256" key="4">
    <source>
        <dbReference type="ARBA" id="ARBA00022692"/>
    </source>
</evidence>
<comment type="subcellular location">
    <subcellularLocation>
        <location evidence="1 7">Cell membrane</location>
        <topology evidence="1 7">Multi-pass membrane protein</topology>
    </subcellularLocation>
</comment>
<evidence type="ECO:0000256" key="3">
    <source>
        <dbReference type="ARBA" id="ARBA00022475"/>
    </source>
</evidence>
<evidence type="ECO:0000313" key="11">
    <source>
        <dbReference type="Proteomes" id="UP000581206"/>
    </source>
</evidence>
<feature type="transmembrane region" description="Helical" evidence="7">
    <location>
        <begin position="231"/>
        <end position="250"/>
    </location>
</feature>
<comment type="caution">
    <text evidence="10">The sequence shown here is derived from an EMBL/GenBank/DDBJ whole genome shotgun (WGS) entry which is preliminary data.</text>
</comment>
<dbReference type="Gene3D" id="1.10.3720.10">
    <property type="entry name" value="MetI-like"/>
    <property type="match status" value="1"/>
</dbReference>
<dbReference type="Proteomes" id="UP000581206">
    <property type="component" value="Unassembled WGS sequence"/>
</dbReference>
<keyword evidence="3" id="KW-1003">Cell membrane</keyword>
<feature type="transmembrane region" description="Helical" evidence="7">
    <location>
        <begin position="290"/>
        <end position="309"/>
    </location>
</feature>
<dbReference type="GO" id="GO:0055085">
    <property type="term" value="P:transmembrane transport"/>
    <property type="evidence" value="ECO:0007669"/>
    <property type="project" value="InterPro"/>
</dbReference>
<evidence type="ECO:0000256" key="7">
    <source>
        <dbReference type="RuleBase" id="RU363032"/>
    </source>
</evidence>
<keyword evidence="11" id="KW-1185">Reference proteome</keyword>
<evidence type="ECO:0000259" key="9">
    <source>
        <dbReference type="PROSITE" id="PS50928"/>
    </source>
</evidence>
<evidence type="ECO:0000256" key="8">
    <source>
        <dbReference type="SAM" id="MobiDB-lite"/>
    </source>
</evidence>
<keyword evidence="4 7" id="KW-0812">Transmembrane</keyword>
<keyword evidence="2 7" id="KW-0813">Transport</keyword>
<dbReference type="Pfam" id="PF00528">
    <property type="entry name" value="BPD_transp_1"/>
    <property type="match status" value="1"/>
</dbReference>
<dbReference type="InterPro" id="IPR035906">
    <property type="entry name" value="MetI-like_sf"/>
</dbReference>
<accession>A0A7X6KUR7</accession>
<dbReference type="CDD" id="cd06261">
    <property type="entry name" value="TM_PBP2"/>
    <property type="match status" value="1"/>
</dbReference>
<sequence length="318" mass="35736">MSVSTAPPAPPRAPRRKRRETRDRGVSWSALALLIPAVVVLGVFVGYPLVRMLTFSFQDFSRQNNLFSGKAPNWVGIDQYRKVLTDGEFWALMGRSFALMIVLVTLTMTLGMLIALLMNRLGKWMKLLVSVGLLLAWAMPALTSTVIFQWMFDTSYGVVNYVLTQIGLDFDRYAWLSQPLTFFMVVVFLVTWQSVPFVAFTLFAALTQVPGEVLEAAELDGAGRVQRFRQVIVPFIRPVIAVVLMLQVIWDLRVFTQVYALRQSSAAANTDVIGTYIYRYGVAQGNYSEASAIAVIFALIMLGLAFFYIRSLLRNEDV</sequence>
<dbReference type="InterPro" id="IPR000515">
    <property type="entry name" value="MetI-like"/>
</dbReference>
<feature type="transmembrane region" description="Helical" evidence="7">
    <location>
        <begin position="127"/>
        <end position="152"/>
    </location>
</feature>
<feature type="transmembrane region" description="Helical" evidence="7">
    <location>
        <begin position="97"/>
        <end position="118"/>
    </location>
</feature>
<gene>
    <name evidence="10" type="ORF">HGA03_08325</name>
</gene>
<feature type="transmembrane region" description="Helical" evidence="7">
    <location>
        <begin position="25"/>
        <end position="50"/>
    </location>
</feature>
<protein>
    <submittedName>
        <fullName evidence="10">Sugar ABC transporter permease</fullName>
    </submittedName>
</protein>
<dbReference type="SUPFAM" id="SSF160964">
    <property type="entry name" value="MalF N-terminal region-like"/>
    <property type="match status" value="1"/>
</dbReference>
<evidence type="ECO:0000313" key="10">
    <source>
        <dbReference type="EMBL" id="NKY22671.1"/>
    </source>
</evidence>
<evidence type="ECO:0000256" key="2">
    <source>
        <dbReference type="ARBA" id="ARBA00022448"/>
    </source>
</evidence>
<evidence type="ECO:0000256" key="5">
    <source>
        <dbReference type="ARBA" id="ARBA00022989"/>
    </source>
</evidence>
<organism evidence="10 11">
    <name type="scientific">Cellulomonas denverensis</name>
    <dbReference type="NCBI Taxonomy" id="264297"/>
    <lineage>
        <taxon>Bacteria</taxon>
        <taxon>Bacillati</taxon>
        <taxon>Actinomycetota</taxon>
        <taxon>Actinomycetes</taxon>
        <taxon>Micrococcales</taxon>
        <taxon>Cellulomonadaceae</taxon>
        <taxon>Cellulomonas</taxon>
    </lineage>
</organism>
<dbReference type="InterPro" id="IPR050809">
    <property type="entry name" value="UgpAE/MalFG_permease"/>
</dbReference>
<name>A0A7X6KUR7_9CELL</name>
<keyword evidence="5 7" id="KW-1133">Transmembrane helix</keyword>
<feature type="region of interest" description="Disordered" evidence="8">
    <location>
        <begin position="1"/>
        <end position="21"/>
    </location>
</feature>
<dbReference type="EMBL" id="JAAXOX010000003">
    <property type="protein sequence ID" value="NKY22671.1"/>
    <property type="molecule type" value="Genomic_DNA"/>
</dbReference>
<dbReference type="RefSeq" id="WP_168629784.1">
    <property type="nucleotide sequence ID" value="NZ_BONL01000004.1"/>
</dbReference>
<reference evidence="10 11" key="1">
    <citation type="submission" date="2020-04" db="EMBL/GenBank/DDBJ databases">
        <title>MicrobeNet Type strains.</title>
        <authorList>
            <person name="Nicholson A.C."/>
        </authorList>
    </citation>
    <scope>NUCLEOTIDE SEQUENCE [LARGE SCALE GENOMIC DNA]</scope>
    <source>
        <strain evidence="10 11">ATCC BAA-788</strain>
    </source>
</reference>
<feature type="transmembrane region" description="Helical" evidence="7">
    <location>
        <begin position="180"/>
        <end position="206"/>
    </location>
</feature>
<keyword evidence="6 7" id="KW-0472">Membrane</keyword>
<evidence type="ECO:0000256" key="1">
    <source>
        <dbReference type="ARBA" id="ARBA00004651"/>
    </source>
</evidence>